<reference evidence="3 4" key="1">
    <citation type="submission" date="2019-09" db="EMBL/GenBank/DDBJ databases">
        <title>YIM 132548 draft genome.</title>
        <authorList>
            <person name="Jiang L."/>
        </authorList>
    </citation>
    <scope>NUCLEOTIDE SEQUENCE [LARGE SCALE GENOMIC DNA]</scope>
    <source>
        <strain evidence="3 4">YIM 132548</strain>
    </source>
</reference>
<keyword evidence="4" id="KW-1185">Reference proteome</keyword>
<proteinExistence type="predicted"/>
<organism evidence="3 4">
    <name type="scientific">Methylobacterium planeticum</name>
    <dbReference type="NCBI Taxonomy" id="2615211"/>
    <lineage>
        <taxon>Bacteria</taxon>
        <taxon>Pseudomonadati</taxon>
        <taxon>Pseudomonadota</taxon>
        <taxon>Alphaproteobacteria</taxon>
        <taxon>Hyphomicrobiales</taxon>
        <taxon>Methylobacteriaceae</taxon>
        <taxon>Methylobacterium</taxon>
    </lineage>
</organism>
<dbReference type="EMBL" id="VZZJ01000005">
    <property type="protein sequence ID" value="KAB1074223.1"/>
    <property type="molecule type" value="Genomic_DNA"/>
</dbReference>
<dbReference type="InterPro" id="IPR029044">
    <property type="entry name" value="Nucleotide-diphossugar_trans"/>
</dbReference>
<evidence type="ECO:0000259" key="2">
    <source>
        <dbReference type="Pfam" id="PF00535"/>
    </source>
</evidence>
<dbReference type="Pfam" id="PF00535">
    <property type="entry name" value="Glycos_transf_2"/>
    <property type="match status" value="1"/>
</dbReference>
<gene>
    <name evidence="3" type="ORF">F6X51_07495</name>
</gene>
<feature type="transmembrane region" description="Helical" evidence="1">
    <location>
        <begin position="287"/>
        <end position="308"/>
    </location>
</feature>
<evidence type="ECO:0000313" key="3">
    <source>
        <dbReference type="EMBL" id="KAB1074223.1"/>
    </source>
</evidence>
<dbReference type="Proteomes" id="UP000441523">
    <property type="component" value="Unassembled WGS sequence"/>
</dbReference>
<dbReference type="SUPFAM" id="SSF53448">
    <property type="entry name" value="Nucleotide-diphospho-sugar transferases"/>
    <property type="match status" value="1"/>
</dbReference>
<accession>A0A6N6MUT3</accession>
<protein>
    <submittedName>
        <fullName evidence="3">Glycosyltransferase</fullName>
    </submittedName>
</protein>
<evidence type="ECO:0000256" key="1">
    <source>
        <dbReference type="SAM" id="Phobius"/>
    </source>
</evidence>
<keyword evidence="3" id="KW-0808">Transferase</keyword>
<evidence type="ECO:0000313" key="4">
    <source>
        <dbReference type="Proteomes" id="UP000441523"/>
    </source>
</evidence>
<keyword evidence="1" id="KW-0812">Transmembrane</keyword>
<comment type="caution">
    <text evidence="3">The sequence shown here is derived from an EMBL/GenBank/DDBJ whole genome shotgun (WGS) entry which is preliminary data.</text>
</comment>
<feature type="domain" description="Glycosyltransferase 2-like" evidence="2">
    <location>
        <begin position="47"/>
        <end position="217"/>
    </location>
</feature>
<name>A0A6N6MUT3_9HYPH</name>
<dbReference type="PANTHER" id="PTHR43646:SF3">
    <property type="entry name" value="SLR1566 PROTEIN"/>
    <property type="match status" value="1"/>
</dbReference>
<dbReference type="Gene3D" id="3.90.550.10">
    <property type="entry name" value="Spore Coat Polysaccharide Biosynthesis Protein SpsA, Chain A"/>
    <property type="match status" value="1"/>
</dbReference>
<keyword evidence="1" id="KW-0472">Membrane</keyword>
<dbReference type="AlphaFoldDB" id="A0A6N6MUT3"/>
<sequence>MLDLALLALALLSLACALLPAILAAMNLTLLRTPEADAEAATPGLVSILIPARNEEANIEPTLRAALASAGTAIELLVGDDHSTDRTAEIVRGLAAEDPRLRLLAVPGLPEGWTGKNHACASLADAARGEHLLFVDADVRLEPNAAAGLAAHARRTGAALVSGVPRQRMPTLGERLTVPMINFLLVGFLPVAMMRASPRPALGAACGQLVLIRRAVYAETGGHGAIRSSLHDGVHLPRLLRGAGHGTDLVAGQALATCRMYRGFREAWAGFSKNAHEGMATPRALPVWTLLLVLGQVLPAALVLAGLFGGLPGYALAAAIAALIVSLTTRAAITLVVNEPVATIPLHPLTVLTALAIQWNVLLRHERAGAATWKGRSYPVGGA</sequence>
<feature type="transmembrane region" description="Helical" evidence="1">
    <location>
        <begin position="314"/>
        <end position="337"/>
    </location>
</feature>
<dbReference type="InterPro" id="IPR001173">
    <property type="entry name" value="Glyco_trans_2-like"/>
</dbReference>
<dbReference type="PANTHER" id="PTHR43646">
    <property type="entry name" value="GLYCOSYLTRANSFERASE"/>
    <property type="match status" value="1"/>
</dbReference>
<keyword evidence="1" id="KW-1133">Transmembrane helix</keyword>
<dbReference type="GO" id="GO:0016740">
    <property type="term" value="F:transferase activity"/>
    <property type="evidence" value="ECO:0007669"/>
    <property type="project" value="UniProtKB-KW"/>
</dbReference>
<dbReference type="RefSeq" id="WP_150962620.1">
    <property type="nucleotide sequence ID" value="NZ_VZZJ01000005.1"/>
</dbReference>
<feature type="transmembrane region" description="Helical" evidence="1">
    <location>
        <begin position="176"/>
        <end position="194"/>
    </location>
</feature>